<protein>
    <submittedName>
        <fullName evidence="1">Uncharacterized protein</fullName>
    </submittedName>
</protein>
<organism evidence="1">
    <name type="scientific">marine metagenome</name>
    <dbReference type="NCBI Taxonomy" id="408172"/>
    <lineage>
        <taxon>unclassified sequences</taxon>
        <taxon>metagenomes</taxon>
        <taxon>ecological metagenomes</taxon>
    </lineage>
</organism>
<evidence type="ECO:0000313" key="1">
    <source>
        <dbReference type="EMBL" id="SVE15468.1"/>
    </source>
</evidence>
<dbReference type="Gene3D" id="3.40.1740.10">
    <property type="entry name" value="VC0467-like"/>
    <property type="match status" value="1"/>
</dbReference>
<dbReference type="Pfam" id="PF02622">
    <property type="entry name" value="DUF179"/>
    <property type="match status" value="1"/>
</dbReference>
<name>A0A383B7U1_9ZZZZ</name>
<dbReference type="PANTHER" id="PTHR30327:SF1">
    <property type="entry name" value="UPF0301 PROTEIN YQGE"/>
    <property type="match status" value="1"/>
</dbReference>
<gene>
    <name evidence="1" type="ORF">METZ01_LOCUS468322</name>
</gene>
<dbReference type="PANTHER" id="PTHR30327">
    <property type="entry name" value="UNCHARACTERIZED PROTEIN YQGE"/>
    <property type="match status" value="1"/>
</dbReference>
<sequence>MRKIILLFFVITVALFNNEIVSAEGPKNYLKGKFYSSVKDHFLIATEKMRDNRFNETVIVMLESDKNGAWGLVINKRIGTMPIALLIDPSLNTSEEREDLFKINIPVFWGGPVDAKEIFILHSTEYKSETTKNYGNISISQDYTIL</sequence>
<dbReference type="GO" id="GO:0005829">
    <property type="term" value="C:cytosol"/>
    <property type="evidence" value="ECO:0007669"/>
    <property type="project" value="TreeGrafter"/>
</dbReference>
<accession>A0A383B7U1</accession>
<dbReference type="SUPFAM" id="SSF143456">
    <property type="entry name" value="VC0467-like"/>
    <property type="match status" value="1"/>
</dbReference>
<feature type="non-terminal residue" evidence="1">
    <location>
        <position position="146"/>
    </location>
</feature>
<dbReference type="AlphaFoldDB" id="A0A383B7U1"/>
<proteinExistence type="predicted"/>
<reference evidence="1" key="1">
    <citation type="submission" date="2018-05" db="EMBL/GenBank/DDBJ databases">
        <authorList>
            <person name="Lanie J.A."/>
            <person name="Ng W.-L."/>
            <person name="Kazmierczak K.M."/>
            <person name="Andrzejewski T.M."/>
            <person name="Davidsen T.M."/>
            <person name="Wayne K.J."/>
            <person name="Tettelin H."/>
            <person name="Glass J.I."/>
            <person name="Rusch D."/>
            <person name="Podicherti R."/>
            <person name="Tsui H.-C.T."/>
            <person name="Winkler M.E."/>
        </authorList>
    </citation>
    <scope>NUCLEOTIDE SEQUENCE</scope>
</reference>
<dbReference type="InterPro" id="IPR003774">
    <property type="entry name" value="AlgH-like"/>
</dbReference>
<dbReference type="EMBL" id="UINC01197802">
    <property type="protein sequence ID" value="SVE15468.1"/>
    <property type="molecule type" value="Genomic_DNA"/>
</dbReference>